<dbReference type="RefSeq" id="WP_130453102.1">
    <property type="nucleotide sequence ID" value="NZ_QYAG01000001.1"/>
</dbReference>
<keyword evidence="2" id="KW-1185">Reference proteome</keyword>
<sequence length="77" mass="8333">MIKMSGNGFDADAIMQNMINAAHEKMAQAAADGAIEQGVSSVAEAEALKFDLKSDSPEVDLEKVERLAREILVRRLS</sequence>
<protein>
    <submittedName>
        <fullName evidence="1">Uncharacterized protein</fullName>
    </submittedName>
</protein>
<dbReference type="AlphaFoldDB" id="A0A4Q7U3J0"/>
<reference evidence="1 2" key="1">
    <citation type="journal article" date="2015" name="Stand. Genomic Sci.">
        <title>Genomic Encyclopedia of Bacterial and Archaeal Type Strains, Phase III: the genomes of soil and plant-associated and newly described type strains.</title>
        <authorList>
            <person name="Whitman W.B."/>
            <person name="Woyke T."/>
            <person name="Klenk H.P."/>
            <person name="Zhou Y."/>
            <person name="Lilburn T.G."/>
            <person name="Beck B.J."/>
            <person name="De Vos P."/>
            <person name="Vandamme P."/>
            <person name="Eisen J.A."/>
            <person name="Garrity G."/>
            <person name="Hugenholtz P."/>
            <person name="Kyrpides N.C."/>
        </authorList>
    </citation>
    <scope>NUCLEOTIDE SEQUENCE [LARGE SCALE GENOMIC DNA]</scope>
    <source>
        <strain evidence="1 2">RF6</strain>
    </source>
</reference>
<organism evidence="1 2">
    <name type="scientific">Leucobacter luti</name>
    <dbReference type="NCBI Taxonomy" id="340320"/>
    <lineage>
        <taxon>Bacteria</taxon>
        <taxon>Bacillati</taxon>
        <taxon>Actinomycetota</taxon>
        <taxon>Actinomycetes</taxon>
        <taxon>Micrococcales</taxon>
        <taxon>Microbacteriaceae</taxon>
        <taxon>Leucobacter</taxon>
    </lineage>
</organism>
<dbReference type="EMBL" id="SHKI01000003">
    <property type="protein sequence ID" value="RZT66752.1"/>
    <property type="molecule type" value="Genomic_DNA"/>
</dbReference>
<comment type="caution">
    <text evidence="1">The sequence shown here is derived from an EMBL/GenBank/DDBJ whole genome shotgun (WGS) entry which is preliminary data.</text>
</comment>
<dbReference type="Proteomes" id="UP000291832">
    <property type="component" value="Unassembled WGS sequence"/>
</dbReference>
<accession>A0A4Q7U3J0</accession>
<gene>
    <name evidence="1" type="ORF">EV139_0879</name>
</gene>
<proteinExistence type="predicted"/>
<evidence type="ECO:0000313" key="1">
    <source>
        <dbReference type="EMBL" id="RZT66752.1"/>
    </source>
</evidence>
<name>A0A4Q7U3J0_9MICO</name>
<evidence type="ECO:0000313" key="2">
    <source>
        <dbReference type="Proteomes" id="UP000291832"/>
    </source>
</evidence>